<dbReference type="RefSeq" id="WP_213246456.1">
    <property type="nucleotide sequence ID" value="NZ_CP045806.1"/>
</dbReference>
<dbReference type="Pfam" id="PF03466">
    <property type="entry name" value="LysR_substrate"/>
    <property type="match status" value="1"/>
</dbReference>
<sequence>MELRHLRYFRAVAEELHFGRAAARLHIAQPPLSTQIRHLEEELGVTLLTRSTRRVELTPAGVDYLAHTIAILDAVDAAGLHAQRVADGSVGRLSIGCVGSATYSVLPTFVRALRDRLPDVEVSIRGEMLAPDQLTALHSGDIDLALLRLTDDQPGLRVEKLRTDRLMIALPDGHRATRFDAVDVAGLRGEYFVAHAGGGRSVMNTILTTVCAAAGFTPHIRHEVAETSTLATLVAAGLGVALVPEPTSAIGISGITYRPLTSATAGVDLVAARRLDDPADAVIDRAHEVLREVTSPQRTPGR</sequence>
<dbReference type="PANTHER" id="PTHR30346">
    <property type="entry name" value="TRANSCRIPTIONAL DUAL REGULATOR HCAR-RELATED"/>
    <property type="match status" value="1"/>
</dbReference>
<dbReference type="PROSITE" id="PS50931">
    <property type="entry name" value="HTH_LYSR"/>
    <property type="match status" value="1"/>
</dbReference>
<dbReference type="Gene3D" id="3.40.190.10">
    <property type="entry name" value="Periplasmic binding protein-like II"/>
    <property type="match status" value="2"/>
</dbReference>
<evidence type="ECO:0000256" key="5">
    <source>
        <dbReference type="ARBA" id="ARBA00023163"/>
    </source>
</evidence>
<dbReference type="Pfam" id="PF00126">
    <property type="entry name" value="HTH_1"/>
    <property type="match status" value="1"/>
</dbReference>
<gene>
    <name evidence="7" type="ORF">GII31_02375</name>
</gene>
<evidence type="ECO:0000256" key="3">
    <source>
        <dbReference type="ARBA" id="ARBA00023125"/>
    </source>
</evidence>
<keyword evidence="4" id="KW-0010">Activator</keyword>
<evidence type="ECO:0000313" key="7">
    <source>
        <dbReference type="EMBL" id="QHN33923.1"/>
    </source>
</evidence>
<dbReference type="InterPro" id="IPR005119">
    <property type="entry name" value="LysR_subst-bd"/>
</dbReference>
<dbReference type="SUPFAM" id="SSF53850">
    <property type="entry name" value="Periplasmic binding protein-like II"/>
    <property type="match status" value="1"/>
</dbReference>
<organism evidence="7 8">
    <name type="scientific">Gordonia pseudamarae</name>
    <dbReference type="NCBI Taxonomy" id="2831662"/>
    <lineage>
        <taxon>Bacteria</taxon>
        <taxon>Bacillati</taxon>
        <taxon>Actinomycetota</taxon>
        <taxon>Actinomycetes</taxon>
        <taxon>Mycobacteriales</taxon>
        <taxon>Gordoniaceae</taxon>
        <taxon>Gordonia</taxon>
    </lineage>
</organism>
<dbReference type="InterPro" id="IPR036390">
    <property type="entry name" value="WH_DNA-bd_sf"/>
</dbReference>
<accession>A0ABX6IDG6</accession>
<name>A0ABX6IDG6_9ACTN</name>
<protein>
    <submittedName>
        <fullName evidence="7">LysR family transcriptional regulator</fullName>
    </submittedName>
</protein>
<dbReference type="InterPro" id="IPR000847">
    <property type="entry name" value="LysR_HTH_N"/>
</dbReference>
<dbReference type="Proteomes" id="UP001059836">
    <property type="component" value="Chromosome"/>
</dbReference>
<evidence type="ECO:0000259" key="6">
    <source>
        <dbReference type="PROSITE" id="PS50931"/>
    </source>
</evidence>
<keyword evidence="8" id="KW-1185">Reference proteome</keyword>
<evidence type="ECO:0000313" key="8">
    <source>
        <dbReference type="Proteomes" id="UP001059836"/>
    </source>
</evidence>
<evidence type="ECO:0000256" key="1">
    <source>
        <dbReference type="ARBA" id="ARBA00009437"/>
    </source>
</evidence>
<dbReference type="CDD" id="cd08414">
    <property type="entry name" value="PBP2_LTTR_aromatics_like"/>
    <property type="match status" value="1"/>
</dbReference>
<feature type="domain" description="HTH lysR-type" evidence="6">
    <location>
        <begin position="1"/>
        <end position="58"/>
    </location>
</feature>
<dbReference type="SUPFAM" id="SSF46785">
    <property type="entry name" value="Winged helix' DNA-binding domain"/>
    <property type="match status" value="1"/>
</dbReference>
<dbReference type="EMBL" id="CP045809">
    <property type="protein sequence ID" value="QHN33923.1"/>
    <property type="molecule type" value="Genomic_DNA"/>
</dbReference>
<comment type="similarity">
    <text evidence="1">Belongs to the LysR transcriptional regulatory family.</text>
</comment>
<keyword evidence="3" id="KW-0238">DNA-binding</keyword>
<dbReference type="PANTHER" id="PTHR30346:SF0">
    <property type="entry name" value="HCA OPERON TRANSCRIPTIONAL ACTIVATOR HCAR"/>
    <property type="match status" value="1"/>
</dbReference>
<dbReference type="Gene3D" id="1.10.10.10">
    <property type="entry name" value="Winged helix-like DNA-binding domain superfamily/Winged helix DNA-binding domain"/>
    <property type="match status" value="1"/>
</dbReference>
<evidence type="ECO:0000256" key="4">
    <source>
        <dbReference type="ARBA" id="ARBA00023159"/>
    </source>
</evidence>
<keyword evidence="5" id="KW-0804">Transcription</keyword>
<dbReference type="PRINTS" id="PR00039">
    <property type="entry name" value="HTHLYSR"/>
</dbReference>
<dbReference type="InterPro" id="IPR036388">
    <property type="entry name" value="WH-like_DNA-bd_sf"/>
</dbReference>
<proteinExistence type="inferred from homology"/>
<evidence type="ECO:0000256" key="2">
    <source>
        <dbReference type="ARBA" id="ARBA00023015"/>
    </source>
</evidence>
<keyword evidence="2" id="KW-0805">Transcription regulation</keyword>
<reference evidence="7" key="1">
    <citation type="journal article" date="2021" name="Nat. Microbiol.">
        <title>Cocultivation of an ultrasmall environmental parasitic bacterium with lytic ability against bacteria associated with wastewater foams.</title>
        <authorList>
            <person name="Batinovic S."/>
            <person name="Rose J.J.A."/>
            <person name="Ratcliffe J."/>
            <person name="Seviour R.J."/>
            <person name="Petrovski S."/>
        </authorList>
    </citation>
    <scope>NUCLEOTIDE SEQUENCE</scope>
    <source>
        <strain evidence="7">CON9</strain>
    </source>
</reference>